<reference evidence="2" key="1">
    <citation type="submission" date="2019-08" db="EMBL/GenBank/DDBJ databases">
        <authorList>
            <person name="Kucharzyk K."/>
            <person name="Murdoch R.W."/>
            <person name="Higgins S."/>
            <person name="Loffler F."/>
        </authorList>
    </citation>
    <scope>NUCLEOTIDE SEQUENCE</scope>
</reference>
<keyword evidence="1" id="KW-0472">Membrane</keyword>
<protein>
    <submittedName>
        <fullName evidence="2">Uncharacterized protein</fullName>
    </submittedName>
</protein>
<gene>
    <name evidence="2" type="ORF">SDC9_116427</name>
</gene>
<feature type="transmembrane region" description="Helical" evidence="1">
    <location>
        <begin position="12"/>
        <end position="38"/>
    </location>
</feature>
<accession>A0A645BW30</accession>
<feature type="transmembrane region" description="Helical" evidence="1">
    <location>
        <begin position="85"/>
        <end position="104"/>
    </location>
</feature>
<evidence type="ECO:0000313" key="2">
    <source>
        <dbReference type="EMBL" id="MPM69482.1"/>
    </source>
</evidence>
<organism evidence="2">
    <name type="scientific">bioreactor metagenome</name>
    <dbReference type="NCBI Taxonomy" id="1076179"/>
    <lineage>
        <taxon>unclassified sequences</taxon>
        <taxon>metagenomes</taxon>
        <taxon>ecological metagenomes</taxon>
    </lineage>
</organism>
<dbReference type="EMBL" id="VSSQ01022902">
    <property type="protein sequence ID" value="MPM69482.1"/>
    <property type="molecule type" value="Genomic_DNA"/>
</dbReference>
<proteinExistence type="predicted"/>
<comment type="caution">
    <text evidence="2">The sequence shown here is derived from an EMBL/GenBank/DDBJ whole genome shotgun (WGS) entry which is preliminary data.</text>
</comment>
<keyword evidence="1" id="KW-0812">Transmembrane</keyword>
<feature type="transmembrane region" description="Helical" evidence="1">
    <location>
        <begin position="59"/>
        <end position="79"/>
    </location>
</feature>
<keyword evidence="1" id="KW-1133">Transmembrane helix</keyword>
<name>A0A645BW30_9ZZZZ</name>
<evidence type="ECO:0000256" key="1">
    <source>
        <dbReference type="SAM" id="Phobius"/>
    </source>
</evidence>
<sequence length="135" mass="15623">MQSIGFGMQLMFYVSIGLGFIYAAMRFYMYIILVTFKLNTYKIIKNSFIFALLGIKRNLLAFIGILLTISINYFFYMMFPPIGVVMPFIITFSLCAFISAYAVYPIIKKYMIIPYYPDADKQPESDVEPVFVDRG</sequence>
<dbReference type="AlphaFoldDB" id="A0A645BW30"/>